<proteinExistence type="predicted"/>
<gene>
    <name evidence="2" type="ORF">MPNT_210055</name>
</gene>
<reference evidence="2" key="1">
    <citation type="submission" date="2021-02" db="EMBL/GenBank/DDBJ databases">
        <authorList>
            <person name="Cremers G."/>
            <person name="Picone N."/>
        </authorList>
    </citation>
    <scope>NUCLEOTIDE SEQUENCE</scope>
    <source>
        <strain evidence="2">PQ17</strain>
    </source>
</reference>
<dbReference type="EMBL" id="CAJNOB010000014">
    <property type="protein sequence ID" value="CAF0697349.1"/>
    <property type="molecule type" value="Genomic_DNA"/>
</dbReference>
<evidence type="ECO:0000313" key="2">
    <source>
        <dbReference type="EMBL" id="CAF0697349.1"/>
    </source>
</evidence>
<keyword evidence="3" id="KW-1185">Reference proteome</keyword>
<comment type="caution">
    <text evidence="2">The sequence shown here is derived from an EMBL/GenBank/DDBJ whole genome shotgun (WGS) entry which is preliminary data.</text>
</comment>
<dbReference type="Proteomes" id="UP000663859">
    <property type="component" value="Unassembled WGS sequence"/>
</dbReference>
<accession>A0A8J2BNU7</accession>
<dbReference type="AlphaFoldDB" id="A0A8J2BNU7"/>
<protein>
    <submittedName>
        <fullName evidence="2">Uncharacterized protein</fullName>
    </submittedName>
</protein>
<organism evidence="2 3">
    <name type="scientific">Candidatus Methylacidithermus pantelleriae</name>
    <dbReference type="NCBI Taxonomy" id="2744239"/>
    <lineage>
        <taxon>Bacteria</taxon>
        <taxon>Pseudomonadati</taxon>
        <taxon>Verrucomicrobiota</taxon>
        <taxon>Methylacidiphilae</taxon>
        <taxon>Methylacidiphilales</taxon>
        <taxon>Methylacidiphilaceae</taxon>
        <taxon>Candidatus Methylacidithermus</taxon>
    </lineage>
</organism>
<sequence>MQDLQGRKKTWRHIREEAPVPDLHSDQASMRFDKRTYTTKGESVWLYTIEGRMSVPLRLAG</sequence>
<evidence type="ECO:0000256" key="1">
    <source>
        <dbReference type="SAM" id="MobiDB-lite"/>
    </source>
</evidence>
<feature type="region of interest" description="Disordered" evidence="1">
    <location>
        <begin position="1"/>
        <end position="27"/>
    </location>
</feature>
<evidence type="ECO:0000313" key="3">
    <source>
        <dbReference type="Proteomes" id="UP000663859"/>
    </source>
</evidence>
<name>A0A8J2BNU7_9BACT</name>